<dbReference type="Gene3D" id="2.40.160.50">
    <property type="entry name" value="membrane protein fhac: a member of the omp85/tpsb transporter family"/>
    <property type="match status" value="1"/>
</dbReference>
<evidence type="ECO:0000256" key="7">
    <source>
        <dbReference type="ARBA" id="ARBA00023136"/>
    </source>
</evidence>
<evidence type="ECO:0000256" key="6">
    <source>
        <dbReference type="ARBA" id="ARBA00022927"/>
    </source>
</evidence>
<dbReference type="InterPro" id="IPR013686">
    <property type="entry name" value="Polypept-transport_assoc_ShlB"/>
</dbReference>
<feature type="domain" description="POTRA" evidence="10">
    <location>
        <begin position="60"/>
        <end position="135"/>
    </location>
</feature>
<organism evidence="11 12">
    <name type="scientific">Lusitaniella coriacea LEGE 07157</name>
    <dbReference type="NCBI Taxonomy" id="945747"/>
    <lineage>
        <taxon>Bacteria</taxon>
        <taxon>Bacillati</taxon>
        <taxon>Cyanobacteriota</taxon>
        <taxon>Cyanophyceae</taxon>
        <taxon>Spirulinales</taxon>
        <taxon>Lusitaniellaceae</taxon>
        <taxon>Lusitaniella</taxon>
    </lineage>
</organism>
<keyword evidence="12" id="KW-1185">Reference proteome</keyword>
<evidence type="ECO:0000313" key="11">
    <source>
        <dbReference type="EMBL" id="MBE9119101.1"/>
    </source>
</evidence>
<dbReference type="GO" id="GO:0009279">
    <property type="term" value="C:cell outer membrane"/>
    <property type="evidence" value="ECO:0007669"/>
    <property type="project" value="UniProtKB-SubCell"/>
</dbReference>
<keyword evidence="7" id="KW-0472">Membrane</keyword>
<dbReference type="EMBL" id="JADEWZ010000080">
    <property type="protein sequence ID" value="MBE9119101.1"/>
    <property type="molecule type" value="Genomic_DNA"/>
</dbReference>
<protein>
    <submittedName>
        <fullName evidence="11">ShlB/FhaC/HecB family hemolysin secretion/activation protein</fullName>
    </submittedName>
</protein>
<comment type="subcellular location">
    <subcellularLocation>
        <location evidence="1">Cell outer membrane</location>
    </subcellularLocation>
</comment>
<keyword evidence="8" id="KW-0998">Cell outer membrane</keyword>
<dbReference type="InterPro" id="IPR051544">
    <property type="entry name" value="TPS_OM_transporter"/>
</dbReference>
<accession>A0A8J7E1U6</accession>
<dbReference type="Proteomes" id="UP000654482">
    <property type="component" value="Unassembled WGS sequence"/>
</dbReference>
<dbReference type="GO" id="GO:0098046">
    <property type="term" value="C:type V protein secretion system complex"/>
    <property type="evidence" value="ECO:0007669"/>
    <property type="project" value="TreeGrafter"/>
</dbReference>
<evidence type="ECO:0000256" key="9">
    <source>
        <dbReference type="SAM" id="MobiDB-lite"/>
    </source>
</evidence>
<evidence type="ECO:0000259" key="10">
    <source>
        <dbReference type="PROSITE" id="PS51779"/>
    </source>
</evidence>
<evidence type="ECO:0000313" key="12">
    <source>
        <dbReference type="Proteomes" id="UP000654482"/>
    </source>
</evidence>
<dbReference type="GO" id="GO:0008320">
    <property type="term" value="F:protein transmembrane transporter activity"/>
    <property type="evidence" value="ECO:0007669"/>
    <property type="project" value="TreeGrafter"/>
</dbReference>
<evidence type="ECO:0000256" key="4">
    <source>
        <dbReference type="ARBA" id="ARBA00022452"/>
    </source>
</evidence>
<evidence type="ECO:0000256" key="1">
    <source>
        <dbReference type="ARBA" id="ARBA00004442"/>
    </source>
</evidence>
<evidence type="ECO:0000256" key="8">
    <source>
        <dbReference type="ARBA" id="ARBA00023237"/>
    </source>
</evidence>
<sequence>PPLSLPVPHLAQVIPPPGTLEPTEPPQPLPDSPHPTPSPFFPTVPTPPSAPTVPPSDATVTVKAINILGSTVFSPEELQATVQDFIDREIAFSELLGLRTAVTRLYTDNGYATSGAFLPPQDLTTGVVTIQVVEGALERIDIDGLERLQEGYVRSRVDLAARPPLNTERLEQSLQLLQLNPLLETVQAELSAGTAPGLSVLTLNIQEAQAFNVGVLGENTDSPTVGENSVTLYGIHRNLTGLGDRASFNVRDTRGFTQLSFGYEVPVNPYDGTLSIRYTQGRNKILEDPFAALDIRSESYTLSFGFRQPIIRTPETEFTVGISFDLRESQTFIANDRPFSFSLGPINGKSRLSVLRFTQEWVNRSEQRVLAARSQLNWGLNVFDPTISDSGVDADFVTWDGQFQWVEAFSQDSIFVARIGGQMAFDSLLSLEQFSIGGLDTVRGYRRNQRVGDSGFLASLEMRFTILRDPGGFGIVQLTPFFDVGTVWNYDDDLVPNPDPRSLASVGLSLNWQWNRMFSARVDWGVPLILVPSQGNTLQDRGVVFSIRFQPF</sequence>
<dbReference type="Pfam" id="PF08479">
    <property type="entry name" value="POTRA_2"/>
    <property type="match status" value="1"/>
</dbReference>
<comment type="caution">
    <text evidence="11">The sequence shown here is derived from an EMBL/GenBank/DDBJ whole genome shotgun (WGS) entry which is preliminary data.</text>
</comment>
<dbReference type="Pfam" id="PF03865">
    <property type="entry name" value="ShlB"/>
    <property type="match status" value="1"/>
</dbReference>
<keyword evidence="6" id="KW-0653">Protein transport</keyword>
<dbReference type="InterPro" id="IPR034746">
    <property type="entry name" value="POTRA"/>
</dbReference>
<dbReference type="AlphaFoldDB" id="A0A8J7E1U6"/>
<reference evidence="11" key="1">
    <citation type="submission" date="2020-10" db="EMBL/GenBank/DDBJ databases">
        <authorList>
            <person name="Castelo-Branco R."/>
            <person name="Eusebio N."/>
            <person name="Adriana R."/>
            <person name="Vieira A."/>
            <person name="Brugerolle De Fraissinette N."/>
            <person name="Rezende De Castro R."/>
            <person name="Schneider M.P."/>
            <person name="Vasconcelos V."/>
            <person name="Leao P.N."/>
        </authorList>
    </citation>
    <scope>NUCLEOTIDE SEQUENCE</scope>
    <source>
        <strain evidence="11">LEGE 07157</strain>
    </source>
</reference>
<dbReference type="PANTHER" id="PTHR34597:SF1">
    <property type="entry name" value="HEME_HEMOPEXIN TRANSPORTER PROTEIN HUXB"/>
    <property type="match status" value="1"/>
</dbReference>
<name>A0A8J7E1U6_9CYAN</name>
<evidence type="ECO:0000256" key="5">
    <source>
        <dbReference type="ARBA" id="ARBA00022692"/>
    </source>
</evidence>
<evidence type="ECO:0000256" key="2">
    <source>
        <dbReference type="ARBA" id="ARBA00009055"/>
    </source>
</evidence>
<feature type="compositionally biased region" description="Pro residues" evidence="9">
    <location>
        <begin position="14"/>
        <end position="54"/>
    </location>
</feature>
<comment type="similarity">
    <text evidence="2">Belongs to the TPS (TC 1.B.20) family.</text>
</comment>
<feature type="region of interest" description="Disordered" evidence="9">
    <location>
        <begin position="1"/>
        <end position="55"/>
    </location>
</feature>
<keyword evidence="5" id="KW-0812">Transmembrane</keyword>
<dbReference type="PROSITE" id="PS51779">
    <property type="entry name" value="POTRA"/>
    <property type="match status" value="1"/>
</dbReference>
<proteinExistence type="inferred from homology"/>
<keyword evidence="3" id="KW-0813">Transport</keyword>
<dbReference type="PANTHER" id="PTHR34597">
    <property type="entry name" value="SLR1661 PROTEIN"/>
    <property type="match status" value="1"/>
</dbReference>
<feature type="non-terminal residue" evidence="11">
    <location>
        <position position="1"/>
    </location>
</feature>
<dbReference type="RefSeq" id="WP_194032195.1">
    <property type="nucleotide sequence ID" value="NZ_JADEWZ010000080.1"/>
</dbReference>
<dbReference type="GO" id="GO:0046819">
    <property type="term" value="P:protein secretion by the type V secretion system"/>
    <property type="evidence" value="ECO:0007669"/>
    <property type="project" value="TreeGrafter"/>
</dbReference>
<evidence type="ECO:0000256" key="3">
    <source>
        <dbReference type="ARBA" id="ARBA00022448"/>
    </source>
</evidence>
<keyword evidence="4" id="KW-1134">Transmembrane beta strand</keyword>
<dbReference type="InterPro" id="IPR005565">
    <property type="entry name" value="Hemolysn_activator_HlyB_C"/>
</dbReference>
<gene>
    <name evidence="11" type="ORF">IQ249_24910</name>
</gene>
<dbReference type="Gene3D" id="3.10.20.310">
    <property type="entry name" value="membrane protein fhac"/>
    <property type="match status" value="1"/>
</dbReference>